<name>A0ABV9VKP5_9ACTN</name>
<protein>
    <recommendedName>
        <fullName evidence="3">DJ-1/PfpI domain-containing protein</fullName>
    </recommendedName>
</protein>
<evidence type="ECO:0000313" key="1">
    <source>
        <dbReference type="EMBL" id="MFC4996274.1"/>
    </source>
</evidence>
<dbReference type="Gene3D" id="3.40.50.880">
    <property type="match status" value="1"/>
</dbReference>
<organism evidence="1 2">
    <name type="scientific">Dactylosporangium cerinum</name>
    <dbReference type="NCBI Taxonomy" id="1434730"/>
    <lineage>
        <taxon>Bacteria</taxon>
        <taxon>Bacillati</taxon>
        <taxon>Actinomycetota</taxon>
        <taxon>Actinomycetes</taxon>
        <taxon>Micromonosporales</taxon>
        <taxon>Micromonosporaceae</taxon>
        <taxon>Dactylosporangium</taxon>
    </lineage>
</organism>
<dbReference type="RefSeq" id="WP_380112468.1">
    <property type="nucleotide sequence ID" value="NZ_JBHSIU010000001.1"/>
</dbReference>
<sequence length="105" mass="11359">MRERIVVMVAYDHAELLDIACVTTTLGMANHVGARCPYRQVVVTPADRSIELHSGLTLTGQQSLERFTGPLDTLIVSGGPGHDEAAADARLVGHVRWQSSACCWT</sequence>
<dbReference type="EMBL" id="JBHSIU010000001">
    <property type="protein sequence ID" value="MFC4996274.1"/>
    <property type="molecule type" value="Genomic_DNA"/>
</dbReference>
<dbReference type="InterPro" id="IPR029062">
    <property type="entry name" value="Class_I_gatase-like"/>
</dbReference>
<keyword evidence="2" id="KW-1185">Reference proteome</keyword>
<evidence type="ECO:0008006" key="3">
    <source>
        <dbReference type="Google" id="ProtNLM"/>
    </source>
</evidence>
<gene>
    <name evidence="1" type="ORF">ACFPIJ_00330</name>
</gene>
<comment type="caution">
    <text evidence="1">The sequence shown here is derived from an EMBL/GenBank/DDBJ whole genome shotgun (WGS) entry which is preliminary data.</text>
</comment>
<dbReference type="Proteomes" id="UP001595912">
    <property type="component" value="Unassembled WGS sequence"/>
</dbReference>
<evidence type="ECO:0000313" key="2">
    <source>
        <dbReference type="Proteomes" id="UP001595912"/>
    </source>
</evidence>
<accession>A0ABV9VKP5</accession>
<proteinExistence type="predicted"/>
<dbReference type="SUPFAM" id="SSF52317">
    <property type="entry name" value="Class I glutamine amidotransferase-like"/>
    <property type="match status" value="1"/>
</dbReference>
<reference evidence="2" key="1">
    <citation type="journal article" date="2019" name="Int. J. Syst. Evol. Microbiol.">
        <title>The Global Catalogue of Microorganisms (GCM) 10K type strain sequencing project: providing services to taxonomists for standard genome sequencing and annotation.</title>
        <authorList>
            <consortium name="The Broad Institute Genomics Platform"/>
            <consortium name="The Broad Institute Genome Sequencing Center for Infectious Disease"/>
            <person name="Wu L."/>
            <person name="Ma J."/>
        </authorList>
    </citation>
    <scope>NUCLEOTIDE SEQUENCE [LARGE SCALE GENOMIC DNA]</scope>
    <source>
        <strain evidence="2">CGMCC 4.7152</strain>
    </source>
</reference>